<dbReference type="PANTHER" id="PTHR33065">
    <property type="entry name" value="OS07G0486400 PROTEIN"/>
    <property type="match status" value="1"/>
</dbReference>
<reference evidence="2" key="2">
    <citation type="submission" date="2020-07" db="EMBL/GenBank/DDBJ databases">
        <authorList>
            <person name="Vera ALvarez R."/>
            <person name="Arias-Moreno D.M."/>
            <person name="Jimenez-Jacinto V."/>
            <person name="Jimenez-Bremont J.F."/>
            <person name="Swaminathan K."/>
            <person name="Moose S.P."/>
            <person name="Guerrero-Gonzalez M.L."/>
            <person name="Marino-Ramirez L."/>
            <person name="Landsman D."/>
            <person name="Rodriguez-Kessler M."/>
            <person name="Delgado-Sanchez P."/>
        </authorList>
    </citation>
    <scope>NUCLEOTIDE SEQUENCE</scope>
    <source>
        <tissue evidence="2">Cladode</tissue>
    </source>
</reference>
<dbReference type="AlphaFoldDB" id="A0A7C9CVC1"/>
<dbReference type="EMBL" id="GISG01056435">
    <property type="protein sequence ID" value="MBA4626406.1"/>
    <property type="molecule type" value="Transcribed_RNA"/>
</dbReference>
<dbReference type="InterPro" id="IPR046533">
    <property type="entry name" value="DUF6598"/>
</dbReference>
<feature type="domain" description="DUF6598" evidence="1">
    <location>
        <begin position="9"/>
        <end position="226"/>
    </location>
</feature>
<sequence length="232" mass="26003">MVDTGCVEVFIFKREENRPEHVGPSGNSVLLDIHRGLIGCEFVMKFDLKDVKGCVISKGWMAYQFYESKYWCNWPLCSVIRGEGGYAAVHYTIFDDTVVAKVKVLFLSDDGGRGSVSVIGRLVAQYSNYKYSTAYGREYHRSVLFDKPHPGDYLLLNPSSQLPLSRSVVSVPIGWTLEIEVNVQLNSQRAVSGLETLAGTLKLKSMLEGQSSDELRGQNYRIQVLVEWTTSS</sequence>
<protein>
    <recommendedName>
        <fullName evidence="1">DUF6598 domain-containing protein</fullName>
    </recommendedName>
</protein>
<name>A0A7C9CVC1_OPUST</name>
<dbReference type="PANTHER" id="PTHR33065:SF88">
    <property type="entry name" value="OS11G0104220 PROTEIN"/>
    <property type="match status" value="1"/>
</dbReference>
<dbReference type="Pfam" id="PF20241">
    <property type="entry name" value="DUF6598"/>
    <property type="match status" value="1"/>
</dbReference>
<dbReference type="EMBL" id="GISG01056436">
    <property type="protein sequence ID" value="MBA4626407.1"/>
    <property type="molecule type" value="Transcribed_RNA"/>
</dbReference>
<proteinExistence type="predicted"/>
<accession>A0A7C9CVC1</accession>
<evidence type="ECO:0000259" key="1">
    <source>
        <dbReference type="Pfam" id="PF20241"/>
    </source>
</evidence>
<organism evidence="2">
    <name type="scientific">Opuntia streptacantha</name>
    <name type="common">Prickly pear cactus</name>
    <name type="synonym">Opuntia cardona</name>
    <dbReference type="NCBI Taxonomy" id="393608"/>
    <lineage>
        <taxon>Eukaryota</taxon>
        <taxon>Viridiplantae</taxon>
        <taxon>Streptophyta</taxon>
        <taxon>Embryophyta</taxon>
        <taxon>Tracheophyta</taxon>
        <taxon>Spermatophyta</taxon>
        <taxon>Magnoliopsida</taxon>
        <taxon>eudicotyledons</taxon>
        <taxon>Gunneridae</taxon>
        <taxon>Pentapetalae</taxon>
        <taxon>Caryophyllales</taxon>
        <taxon>Cactineae</taxon>
        <taxon>Cactaceae</taxon>
        <taxon>Opuntioideae</taxon>
        <taxon>Opuntia</taxon>
    </lineage>
</organism>
<reference evidence="2" key="1">
    <citation type="journal article" date="2013" name="J. Plant Res.">
        <title>Effect of fungi and light on seed germination of three Opuntia species from semiarid lands of central Mexico.</title>
        <authorList>
            <person name="Delgado-Sanchez P."/>
            <person name="Jimenez-Bremont J.F."/>
            <person name="Guerrero-Gonzalez Mde L."/>
            <person name="Flores J."/>
        </authorList>
    </citation>
    <scope>NUCLEOTIDE SEQUENCE</scope>
    <source>
        <tissue evidence="2">Cladode</tissue>
    </source>
</reference>
<evidence type="ECO:0000313" key="2">
    <source>
        <dbReference type="EMBL" id="MBA4626407.1"/>
    </source>
</evidence>